<evidence type="ECO:0000313" key="3">
    <source>
        <dbReference type="EMBL" id="QCO11083.1"/>
    </source>
</evidence>
<dbReference type="InterPro" id="IPR002514">
    <property type="entry name" value="Transposase_8"/>
</dbReference>
<dbReference type="GO" id="GO:0006313">
    <property type="term" value="P:DNA transposition"/>
    <property type="evidence" value="ECO:0007669"/>
    <property type="project" value="InterPro"/>
</dbReference>
<feature type="region of interest" description="Disordered" evidence="1">
    <location>
        <begin position="46"/>
        <end position="76"/>
    </location>
</feature>
<dbReference type="SUPFAM" id="SSF46689">
    <property type="entry name" value="Homeodomain-like"/>
    <property type="match status" value="1"/>
</dbReference>
<evidence type="ECO:0000313" key="5">
    <source>
        <dbReference type="Proteomes" id="UP001277471"/>
    </source>
</evidence>
<name>A0A0P0EHP3_AZOBR</name>
<dbReference type="Proteomes" id="UP001277471">
    <property type="component" value="Unassembled WGS sequence"/>
</dbReference>
<geneLocation type="plasmid" evidence="3 4">
    <name>p1</name>
</geneLocation>
<dbReference type="GO" id="GO:0004803">
    <property type="term" value="F:transposase activity"/>
    <property type="evidence" value="ECO:0007669"/>
    <property type="project" value="InterPro"/>
</dbReference>
<dbReference type="AlphaFoldDB" id="A0A0P0EHP3"/>
<accession>A0A0P0EHP3</accession>
<sequence>MGQGKRRFFTPDVKEQAVKLVREGKPPISRIATDLGIGESLLHRWRPNPEEQTAPASNSQAAIENRNVTDLEAGEKAFGWSVAENRQRRSGGRRRA</sequence>
<dbReference type="Gene3D" id="1.10.10.60">
    <property type="entry name" value="Homeodomain-like"/>
    <property type="match status" value="1"/>
</dbReference>
<dbReference type="Proteomes" id="UP000298774">
    <property type="component" value="Plasmid p1"/>
</dbReference>
<organism evidence="3 4">
    <name type="scientific">Azospirillum brasilense</name>
    <dbReference type="NCBI Taxonomy" id="192"/>
    <lineage>
        <taxon>Bacteria</taxon>
        <taxon>Pseudomonadati</taxon>
        <taxon>Pseudomonadota</taxon>
        <taxon>Alphaproteobacteria</taxon>
        <taxon>Rhodospirillales</taxon>
        <taxon>Azospirillaceae</taxon>
        <taxon>Azospirillum</taxon>
    </lineage>
</organism>
<dbReference type="GO" id="GO:0003677">
    <property type="term" value="F:DNA binding"/>
    <property type="evidence" value="ECO:0007669"/>
    <property type="project" value="InterPro"/>
</dbReference>
<reference evidence="3 4" key="1">
    <citation type="submission" date="2018-09" db="EMBL/GenBank/DDBJ databases">
        <title>Whole genome based analysis of evolution and adaptive divergence in Indian and Brazilian strains of Azospirillum brasilense.</title>
        <authorList>
            <person name="Singh C."/>
            <person name="Tripathi A.K."/>
        </authorList>
    </citation>
    <scope>NUCLEOTIDE SEQUENCE [LARGE SCALE GENOMIC DNA]</scope>
    <source>
        <strain evidence="3 4">MTCC4038</strain>
        <plasmid evidence="3 4">p1</plasmid>
    </source>
</reference>
<evidence type="ECO:0000256" key="1">
    <source>
        <dbReference type="SAM" id="MobiDB-lite"/>
    </source>
</evidence>
<feature type="compositionally biased region" description="Polar residues" evidence="1">
    <location>
        <begin position="50"/>
        <end position="66"/>
    </location>
</feature>
<dbReference type="RefSeq" id="WP_035678908.1">
    <property type="nucleotide sequence ID" value="NZ_CP012915.1"/>
</dbReference>
<evidence type="ECO:0000313" key="4">
    <source>
        <dbReference type="Proteomes" id="UP000298774"/>
    </source>
</evidence>
<dbReference type="Pfam" id="PF01527">
    <property type="entry name" value="HTH_Tnp_1"/>
    <property type="match status" value="1"/>
</dbReference>
<protein>
    <submittedName>
        <fullName evidence="2">Transposase</fullName>
    </submittedName>
</protein>
<dbReference type="InterPro" id="IPR009057">
    <property type="entry name" value="Homeodomain-like_sf"/>
</dbReference>
<reference evidence="2 5" key="2">
    <citation type="submission" date="2023-11" db="EMBL/GenBank/DDBJ databases">
        <title>MicrobeMod: A computational toolkit for identifying prokaryotic methylation and restriction-modification with nanopore sequencing.</title>
        <authorList>
            <person name="Crits-Christoph A."/>
            <person name="Kang S.C."/>
            <person name="Lee H."/>
            <person name="Ostrov N."/>
        </authorList>
    </citation>
    <scope>NUCLEOTIDE SEQUENCE [LARGE SCALE GENOMIC DNA]</scope>
    <source>
        <strain evidence="2 5">ATCC 29145</strain>
    </source>
</reference>
<dbReference type="KEGG" id="abf:AMK58_18485"/>
<proteinExistence type="predicted"/>
<keyword evidence="5" id="KW-1185">Reference proteome</keyword>
<dbReference type="EMBL" id="JAWXYC010000003">
    <property type="protein sequence ID" value="MDX5950847.1"/>
    <property type="molecule type" value="Genomic_DNA"/>
</dbReference>
<dbReference type="EMBL" id="CP032340">
    <property type="protein sequence ID" value="QCO11083.1"/>
    <property type="molecule type" value="Genomic_DNA"/>
</dbReference>
<evidence type="ECO:0000313" key="2">
    <source>
        <dbReference type="EMBL" id="MDX5950847.1"/>
    </source>
</evidence>
<dbReference type="GeneID" id="56447367"/>
<gene>
    <name evidence="3" type="ORF">D3868_18860</name>
    <name evidence="2" type="ORF">SIM66_06565</name>
</gene>
<keyword evidence="3" id="KW-0614">Plasmid</keyword>